<feature type="region of interest" description="Disordered" evidence="1">
    <location>
        <begin position="25"/>
        <end position="78"/>
    </location>
</feature>
<feature type="region of interest" description="Disordered" evidence="1">
    <location>
        <begin position="151"/>
        <end position="174"/>
    </location>
</feature>
<comment type="caution">
    <text evidence="2">The sequence shown here is derived from an EMBL/GenBank/DDBJ whole genome shotgun (WGS) entry which is preliminary data.</text>
</comment>
<reference evidence="2" key="1">
    <citation type="submission" date="2023-06" db="EMBL/GenBank/DDBJ databases">
        <title>Genome-scale phylogeny and comparative genomics of the fungal order Sordariales.</title>
        <authorList>
            <consortium name="Lawrence Berkeley National Laboratory"/>
            <person name="Hensen N."/>
            <person name="Bonometti L."/>
            <person name="Westerberg I."/>
            <person name="Brannstrom I.O."/>
            <person name="Guillou S."/>
            <person name="Cros-Aarteil S."/>
            <person name="Calhoun S."/>
            <person name="Haridas S."/>
            <person name="Kuo A."/>
            <person name="Mondo S."/>
            <person name="Pangilinan J."/>
            <person name="Riley R."/>
            <person name="Labutti K."/>
            <person name="Andreopoulos B."/>
            <person name="Lipzen A."/>
            <person name="Chen C."/>
            <person name="Yanf M."/>
            <person name="Daum C."/>
            <person name="Ng V."/>
            <person name="Clum A."/>
            <person name="Steindorff A."/>
            <person name="Ohm R."/>
            <person name="Martin F."/>
            <person name="Silar P."/>
            <person name="Natvig D."/>
            <person name="Lalanne C."/>
            <person name="Gautier V."/>
            <person name="Ament-Velasquez S.L."/>
            <person name="Kruys A."/>
            <person name="Hutchinson M.I."/>
            <person name="Powell A.J."/>
            <person name="Barry K."/>
            <person name="Miller A.N."/>
            <person name="Grigoriev I.V."/>
            <person name="Debuchy R."/>
            <person name="Gladieux P."/>
            <person name="Thoren M.H."/>
            <person name="Johannesson H."/>
        </authorList>
    </citation>
    <scope>NUCLEOTIDE SEQUENCE</scope>
    <source>
        <strain evidence="2">CBS 307.81</strain>
    </source>
</reference>
<keyword evidence="3" id="KW-1185">Reference proteome</keyword>
<gene>
    <name evidence="2" type="ORF">QBC41DRAFT_315611</name>
</gene>
<organism evidence="2 3">
    <name type="scientific">Cercophora samala</name>
    <dbReference type="NCBI Taxonomy" id="330535"/>
    <lineage>
        <taxon>Eukaryota</taxon>
        <taxon>Fungi</taxon>
        <taxon>Dikarya</taxon>
        <taxon>Ascomycota</taxon>
        <taxon>Pezizomycotina</taxon>
        <taxon>Sordariomycetes</taxon>
        <taxon>Sordariomycetidae</taxon>
        <taxon>Sordariales</taxon>
        <taxon>Lasiosphaeriaceae</taxon>
        <taxon>Cercophora</taxon>
    </lineage>
</organism>
<evidence type="ECO:0000313" key="3">
    <source>
        <dbReference type="Proteomes" id="UP001174997"/>
    </source>
</evidence>
<protein>
    <submittedName>
        <fullName evidence="2">Uncharacterized protein</fullName>
    </submittedName>
</protein>
<evidence type="ECO:0000256" key="1">
    <source>
        <dbReference type="SAM" id="MobiDB-lite"/>
    </source>
</evidence>
<dbReference type="AlphaFoldDB" id="A0AA39ZIH1"/>
<name>A0AA39ZIH1_9PEZI</name>
<sequence length="247" mass="27518">MFCGLPHHHHTSHRALRSFRSHNRLRSEAASHSTMHFRHHHSQPSSASSLARSSMESSVSSVSRPSTSGGKSELSVDWDPLRLHPPLACAPVPHLPEETSSRRYQPHELRQARSMHNLRAQQHNNHTSRHNHQASTATVIYGGFDFGFDTGRSHQTSARRPPSPTPSTASDASSLDGIRDAKEWGDNFIVTPLPAPRRRPHPQHTPGQPAALAEAENFIKRGGWKRRGIVFVSDTPALAPEEETWEI</sequence>
<accession>A0AA39ZIH1</accession>
<dbReference type="EMBL" id="JAULSY010000021">
    <property type="protein sequence ID" value="KAK0671366.1"/>
    <property type="molecule type" value="Genomic_DNA"/>
</dbReference>
<evidence type="ECO:0000313" key="2">
    <source>
        <dbReference type="EMBL" id="KAK0671366.1"/>
    </source>
</evidence>
<feature type="compositionally biased region" description="Low complexity" evidence="1">
    <location>
        <begin position="43"/>
        <end position="72"/>
    </location>
</feature>
<dbReference type="Proteomes" id="UP001174997">
    <property type="component" value="Unassembled WGS sequence"/>
</dbReference>
<feature type="compositionally biased region" description="Low complexity" evidence="1">
    <location>
        <begin position="156"/>
        <end position="174"/>
    </location>
</feature>
<proteinExistence type="predicted"/>